<dbReference type="GO" id="GO:0005794">
    <property type="term" value="C:Golgi apparatus"/>
    <property type="evidence" value="ECO:0007669"/>
    <property type="project" value="TreeGrafter"/>
</dbReference>
<dbReference type="PANTHER" id="PTHR12608:SF1">
    <property type="entry name" value="TRANSMEMBRANE PROTEIN 165"/>
    <property type="match status" value="1"/>
</dbReference>
<keyword evidence="8" id="KW-1185">Reference proteome</keyword>
<dbReference type="EMBL" id="BTSY01000004">
    <property type="protein sequence ID" value="GMT22284.1"/>
    <property type="molecule type" value="Genomic_DNA"/>
</dbReference>
<evidence type="ECO:0000256" key="2">
    <source>
        <dbReference type="ARBA" id="ARBA00009190"/>
    </source>
</evidence>
<evidence type="ECO:0000256" key="4">
    <source>
        <dbReference type="ARBA" id="ARBA00022989"/>
    </source>
</evidence>
<keyword evidence="6" id="KW-0732">Signal</keyword>
<dbReference type="InterPro" id="IPR001727">
    <property type="entry name" value="GDT1-like"/>
</dbReference>
<dbReference type="Proteomes" id="UP001432322">
    <property type="component" value="Unassembled WGS sequence"/>
</dbReference>
<comment type="caution">
    <text evidence="6">Lacks conserved residue(s) required for the propagation of feature annotation.</text>
</comment>
<feature type="transmembrane region" description="Helical" evidence="6">
    <location>
        <begin position="120"/>
        <end position="139"/>
    </location>
</feature>
<sequence length="287" mass="31319">MNYRLISALLFLFPVLLANKEEYNASVDRMLAEEIAPTEIPLTSNSTERSIIISPFVNGFLSSLSVILVSELGDKTWFIAVVMAMRHSRLVVYGGAMMALALMTILSVSIGWLTQLIPRVYTYYASTALMFIFGLKMLYDGYKMSPNEGQEEFDEVEKEVNEREQTESDKLLTVAGQMDAPPPPPAWKSVLKIFVETFVLTFLAEWGDRSQMTTVLLAAREDVFGVALGGIVGHAACTGVAVLGGKLVADHISVRMVTLFGGVVFLLFAAAALIFNDSASETPPAGN</sequence>
<feature type="transmembrane region" description="Helical" evidence="6">
    <location>
        <begin position="90"/>
        <end position="114"/>
    </location>
</feature>
<keyword evidence="3 6" id="KW-0812">Transmembrane</keyword>
<feature type="transmembrane region" description="Helical" evidence="6">
    <location>
        <begin position="256"/>
        <end position="275"/>
    </location>
</feature>
<evidence type="ECO:0000313" key="7">
    <source>
        <dbReference type="EMBL" id="GMT22284.1"/>
    </source>
</evidence>
<name>A0AAV5VX35_9BILA</name>
<accession>A0AAV5VX35</accession>
<evidence type="ECO:0000256" key="1">
    <source>
        <dbReference type="ARBA" id="ARBA00004141"/>
    </source>
</evidence>
<comment type="subcellular location">
    <subcellularLocation>
        <location evidence="1 6">Membrane</location>
        <topology evidence="1 6">Multi-pass membrane protein</topology>
    </subcellularLocation>
</comment>
<dbReference type="GO" id="GO:0005384">
    <property type="term" value="F:manganese ion transmembrane transporter activity"/>
    <property type="evidence" value="ECO:0007669"/>
    <property type="project" value="TreeGrafter"/>
</dbReference>
<dbReference type="GO" id="GO:0032468">
    <property type="term" value="P:Golgi calcium ion homeostasis"/>
    <property type="evidence" value="ECO:0007669"/>
    <property type="project" value="TreeGrafter"/>
</dbReference>
<feature type="chain" id="PRO_5043111024" description="GDT1 family protein" evidence="6">
    <location>
        <begin position="19"/>
        <end position="287"/>
    </location>
</feature>
<dbReference type="GO" id="GO:0032472">
    <property type="term" value="P:Golgi calcium ion transport"/>
    <property type="evidence" value="ECO:0007669"/>
    <property type="project" value="TreeGrafter"/>
</dbReference>
<dbReference type="GO" id="GO:0016020">
    <property type="term" value="C:membrane"/>
    <property type="evidence" value="ECO:0007669"/>
    <property type="project" value="UniProtKB-SubCell"/>
</dbReference>
<feature type="transmembrane region" description="Helical" evidence="6">
    <location>
        <begin position="224"/>
        <end position="244"/>
    </location>
</feature>
<feature type="signal peptide" evidence="6">
    <location>
        <begin position="1"/>
        <end position="18"/>
    </location>
</feature>
<reference evidence="7" key="1">
    <citation type="submission" date="2023-10" db="EMBL/GenBank/DDBJ databases">
        <title>Genome assembly of Pristionchus species.</title>
        <authorList>
            <person name="Yoshida K."/>
            <person name="Sommer R.J."/>
        </authorList>
    </citation>
    <scope>NUCLEOTIDE SEQUENCE</scope>
    <source>
        <strain evidence="7">RS5133</strain>
    </source>
</reference>
<evidence type="ECO:0000313" key="8">
    <source>
        <dbReference type="Proteomes" id="UP001432322"/>
    </source>
</evidence>
<dbReference type="PANTHER" id="PTHR12608">
    <property type="entry name" value="TRANSMEMBRANE PROTEIN HTP-1 RELATED"/>
    <property type="match status" value="1"/>
</dbReference>
<keyword evidence="5 6" id="KW-0472">Membrane</keyword>
<comment type="caution">
    <text evidence="7">The sequence shown here is derived from an EMBL/GenBank/DDBJ whole genome shotgun (WGS) entry which is preliminary data.</text>
</comment>
<dbReference type="Pfam" id="PF01169">
    <property type="entry name" value="GDT1"/>
    <property type="match status" value="2"/>
</dbReference>
<evidence type="ECO:0000256" key="6">
    <source>
        <dbReference type="RuleBase" id="RU365102"/>
    </source>
</evidence>
<proteinExistence type="inferred from homology"/>
<protein>
    <recommendedName>
        <fullName evidence="6">GDT1 family protein</fullName>
    </recommendedName>
</protein>
<evidence type="ECO:0000256" key="5">
    <source>
        <dbReference type="ARBA" id="ARBA00023136"/>
    </source>
</evidence>
<dbReference type="AlphaFoldDB" id="A0AAV5VX35"/>
<organism evidence="7 8">
    <name type="scientific">Pristionchus fissidentatus</name>
    <dbReference type="NCBI Taxonomy" id="1538716"/>
    <lineage>
        <taxon>Eukaryota</taxon>
        <taxon>Metazoa</taxon>
        <taxon>Ecdysozoa</taxon>
        <taxon>Nematoda</taxon>
        <taxon>Chromadorea</taxon>
        <taxon>Rhabditida</taxon>
        <taxon>Rhabditina</taxon>
        <taxon>Diplogasteromorpha</taxon>
        <taxon>Diplogasteroidea</taxon>
        <taxon>Neodiplogasteridae</taxon>
        <taxon>Pristionchus</taxon>
    </lineage>
</organism>
<keyword evidence="4 6" id="KW-1133">Transmembrane helix</keyword>
<comment type="similarity">
    <text evidence="2 6">Belongs to the GDT1 family.</text>
</comment>
<dbReference type="GO" id="GO:0015085">
    <property type="term" value="F:calcium ion transmembrane transporter activity"/>
    <property type="evidence" value="ECO:0007669"/>
    <property type="project" value="TreeGrafter"/>
</dbReference>
<gene>
    <name evidence="7" type="ORF">PFISCL1PPCAC_13581</name>
</gene>
<evidence type="ECO:0000256" key="3">
    <source>
        <dbReference type="ARBA" id="ARBA00022692"/>
    </source>
</evidence>